<reference evidence="3 4" key="1">
    <citation type="submission" date="2018-01" db="EMBL/GenBank/DDBJ databases">
        <title>Denitrification phenotypes of diverse strains of Pseudomonas stutzeri.</title>
        <authorList>
            <person name="Milligan D.A."/>
            <person name="Bergaust L."/>
            <person name="Bakken L.R."/>
            <person name="Frostegard A."/>
        </authorList>
    </citation>
    <scope>NUCLEOTIDE SEQUENCE [LARGE SCALE GENOMIC DNA]</scope>
    <source>
        <strain evidence="2 4">24a13</strain>
        <strain evidence="1 3">CCUG 44592</strain>
    </source>
</reference>
<evidence type="ECO:0000313" key="1">
    <source>
        <dbReference type="EMBL" id="PNF58740.1"/>
    </source>
</evidence>
<dbReference type="Proteomes" id="UP000236003">
    <property type="component" value="Unassembled WGS sequence"/>
</dbReference>
<evidence type="ECO:0008006" key="5">
    <source>
        <dbReference type="Google" id="ProtNLM"/>
    </source>
</evidence>
<gene>
    <name evidence="2" type="ORF">CXK91_08470</name>
    <name evidence="1" type="ORF">CXK99_14170</name>
</gene>
<dbReference type="NCBIfam" id="NF040717">
    <property type="entry name" value="BcsR_only"/>
    <property type="match status" value="1"/>
</dbReference>
<proteinExistence type="predicted"/>
<dbReference type="EMBL" id="PPXG01000003">
    <property type="protein sequence ID" value="POH83252.1"/>
    <property type="molecule type" value="Genomic_DNA"/>
</dbReference>
<dbReference type="Proteomes" id="UP000237068">
    <property type="component" value="Unassembled WGS sequence"/>
</dbReference>
<organism evidence="1 3">
    <name type="scientific">Stutzerimonas stutzeri</name>
    <name type="common">Pseudomonas stutzeri</name>
    <dbReference type="NCBI Taxonomy" id="316"/>
    <lineage>
        <taxon>Bacteria</taxon>
        <taxon>Pseudomonadati</taxon>
        <taxon>Pseudomonadota</taxon>
        <taxon>Gammaproteobacteria</taxon>
        <taxon>Pseudomonadales</taxon>
        <taxon>Pseudomonadaceae</taxon>
        <taxon>Stutzerimonas</taxon>
    </lineage>
</organism>
<dbReference type="Pfam" id="PF10945">
    <property type="entry name" value="CBP_BcsR"/>
    <property type="match status" value="1"/>
</dbReference>
<dbReference type="OrthoDB" id="6988851at2"/>
<evidence type="ECO:0000313" key="4">
    <source>
        <dbReference type="Proteomes" id="UP000237068"/>
    </source>
</evidence>
<comment type="caution">
    <text evidence="1">The sequence shown here is derived from an EMBL/GenBank/DDBJ whole genome shotgun (WGS) entry which is preliminary data.</text>
</comment>
<dbReference type="EMBL" id="POUM01000012">
    <property type="protein sequence ID" value="PNF58740.1"/>
    <property type="molecule type" value="Genomic_DNA"/>
</dbReference>
<name>A0A2N8RCC7_STUST</name>
<dbReference type="RefSeq" id="WP_003281061.1">
    <property type="nucleotide sequence ID" value="NZ_CP036186.1"/>
</dbReference>
<dbReference type="AlphaFoldDB" id="A0A2N8RCC7"/>
<sequence length="77" mass="8477">MPSLTQRVHNDDIGRLERYLGLPDLGYLDISASLELDKAIQRWPLLLELSVVDDLNTALDAATLDTIGSSTADRRPA</sequence>
<dbReference type="InterPro" id="IPR024487">
    <property type="entry name" value="CBP_BcsR"/>
</dbReference>
<evidence type="ECO:0000313" key="2">
    <source>
        <dbReference type="EMBL" id="POH83252.1"/>
    </source>
</evidence>
<protein>
    <recommendedName>
        <fullName evidence="5">Cellulose biosynthesis protein BcsR</fullName>
    </recommendedName>
</protein>
<evidence type="ECO:0000313" key="3">
    <source>
        <dbReference type="Proteomes" id="UP000236003"/>
    </source>
</evidence>
<accession>A0A2N8RCC7</accession>